<dbReference type="Pfam" id="PF09917">
    <property type="entry name" value="DUF2147"/>
    <property type="match status" value="1"/>
</dbReference>
<evidence type="ECO:0000256" key="1">
    <source>
        <dbReference type="SAM" id="MobiDB-lite"/>
    </source>
</evidence>
<protein>
    <submittedName>
        <fullName evidence="4">DUF2147 domain-containing protein</fullName>
    </submittedName>
</protein>
<dbReference type="EMBL" id="JAGWCR010000010">
    <property type="protein sequence ID" value="MBS3650762.1"/>
    <property type="molecule type" value="Genomic_DNA"/>
</dbReference>
<dbReference type="Proteomes" id="UP000680348">
    <property type="component" value="Unassembled WGS sequence"/>
</dbReference>
<reference evidence="4" key="1">
    <citation type="submission" date="2021-04" db="EMBL/GenBank/DDBJ databases">
        <title>Pseudaminobacter soli sp. nov., isolated from paddy soil contaminated by heavy metals.</title>
        <authorList>
            <person name="Zhang K."/>
        </authorList>
    </citation>
    <scope>NUCLEOTIDE SEQUENCE</scope>
    <source>
        <strain evidence="4">19-2017</strain>
    </source>
</reference>
<name>A0A942I359_9HYPH</name>
<accession>A0A942I359</accession>
<gene>
    <name evidence="4" type="ORF">KEU06_19305</name>
</gene>
<sequence length="114" mass="11724">MLSRLSLIAAATLFMAGAAAADPIEGNWRTQSGATAAISNCGGSFCITLKSSKHKGKQIGKMSAQGESEYAGSITDPETDKTYSGKGSISGSTLKMKGCVLGGLICKSQTWTKL</sequence>
<dbReference type="Gene3D" id="2.40.128.520">
    <property type="match status" value="1"/>
</dbReference>
<feature type="region of interest" description="Disordered" evidence="1">
    <location>
        <begin position="58"/>
        <end position="88"/>
    </location>
</feature>
<evidence type="ECO:0000313" key="5">
    <source>
        <dbReference type="Proteomes" id="UP000680348"/>
    </source>
</evidence>
<keyword evidence="2" id="KW-0732">Signal</keyword>
<evidence type="ECO:0000256" key="2">
    <source>
        <dbReference type="SAM" id="SignalP"/>
    </source>
</evidence>
<evidence type="ECO:0000313" key="4">
    <source>
        <dbReference type="EMBL" id="MBS3650762.1"/>
    </source>
</evidence>
<feature type="domain" description="DUF2147" evidence="3">
    <location>
        <begin position="52"/>
        <end position="113"/>
    </location>
</feature>
<organism evidence="4 5">
    <name type="scientific">Pseudaminobacter soli</name>
    <name type="common">ex Zhang et al. 2022</name>
    <dbReference type="NCBI Taxonomy" id="2831468"/>
    <lineage>
        <taxon>Bacteria</taxon>
        <taxon>Pseudomonadati</taxon>
        <taxon>Pseudomonadota</taxon>
        <taxon>Alphaproteobacteria</taxon>
        <taxon>Hyphomicrobiales</taxon>
        <taxon>Phyllobacteriaceae</taxon>
        <taxon>Pseudaminobacter</taxon>
    </lineage>
</organism>
<dbReference type="AlphaFoldDB" id="A0A942I359"/>
<dbReference type="InterPro" id="IPR019223">
    <property type="entry name" value="DUF2147"/>
</dbReference>
<proteinExistence type="predicted"/>
<keyword evidence="5" id="KW-1185">Reference proteome</keyword>
<evidence type="ECO:0000259" key="3">
    <source>
        <dbReference type="Pfam" id="PF09917"/>
    </source>
</evidence>
<feature type="chain" id="PRO_5036936924" evidence="2">
    <location>
        <begin position="21"/>
        <end position="114"/>
    </location>
</feature>
<feature type="signal peptide" evidence="2">
    <location>
        <begin position="1"/>
        <end position="20"/>
    </location>
</feature>
<dbReference type="RefSeq" id="WP_188256305.1">
    <property type="nucleotide sequence ID" value="NZ_JABVCF010000010.1"/>
</dbReference>
<dbReference type="PANTHER" id="PTHR36919:SF2">
    <property type="entry name" value="BLL6627 PROTEIN"/>
    <property type="match status" value="1"/>
</dbReference>
<dbReference type="PANTHER" id="PTHR36919">
    <property type="entry name" value="BLR1215 PROTEIN"/>
    <property type="match status" value="1"/>
</dbReference>
<comment type="caution">
    <text evidence="4">The sequence shown here is derived from an EMBL/GenBank/DDBJ whole genome shotgun (WGS) entry which is preliminary data.</text>
</comment>